<proteinExistence type="predicted"/>
<name>A0A2N0UIX4_9FIRM</name>
<protein>
    <submittedName>
        <fullName evidence="1">Uncharacterized protein</fullName>
    </submittedName>
</protein>
<dbReference type="AlphaFoldDB" id="A0A2N0UIX4"/>
<organism evidence="1 2">
    <name type="scientific">Ruminococcus bromii</name>
    <dbReference type="NCBI Taxonomy" id="40518"/>
    <lineage>
        <taxon>Bacteria</taxon>
        <taxon>Bacillati</taxon>
        <taxon>Bacillota</taxon>
        <taxon>Clostridia</taxon>
        <taxon>Eubacteriales</taxon>
        <taxon>Oscillospiraceae</taxon>
        <taxon>Ruminococcus</taxon>
    </lineage>
</organism>
<gene>
    <name evidence="1" type="ORF">RBATCC27255_01801</name>
</gene>
<dbReference type="EMBL" id="NNSR01000073">
    <property type="protein sequence ID" value="PKD26936.1"/>
    <property type="molecule type" value="Genomic_DNA"/>
</dbReference>
<keyword evidence="2" id="KW-1185">Reference proteome</keyword>
<sequence>MKWSYFPRNQRITDDLLNVIDVFNRNNNHINSSEHKLKSDEVLHSIANGLEEIGYSVEKSKRDEDKIKMPVLYGECGKPSLNFEADAFNPCNNIVIEVEAGRAVTNYQFLKDFFESCCMDDADYLCIAVRLLYRKNDDYKKVCEFFDAMYASNKFSIPLKGILIIGY</sequence>
<comment type="caution">
    <text evidence="1">The sequence shown here is derived from an EMBL/GenBank/DDBJ whole genome shotgun (WGS) entry which is preliminary data.</text>
</comment>
<evidence type="ECO:0000313" key="1">
    <source>
        <dbReference type="EMBL" id="PKD26936.1"/>
    </source>
</evidence>
<evidence type="ECO:0000313" key="2">
    <source>
        <dbReference type="Proteomes" id="UP000233425"/>
    </source>
</evidence>
<dbReference type="RefSeq" id="WP_101029720.1">
    <property type="nucleotide sequence ID" value="NZ_CABMMZ010000073.1"/>
</dbReference>
<reference evidence="1" key="1">
    <citation type="journal article" date="2018" name="Environ. Microbiol.">
        <title>Sporulation capability and amylosome conservation among diverse human colonic and rumen isolates of the keystone starch-degrader Ruminococcus bromii.</title>
        <authorList>
            <person name="Mukhopadhya I."/>
            <person name="Morais S."/>
            <person name="Laverde-Gomez J."/>
            <person name="Sheridan P.O."/>
            <person name="Walker A.W."/>
            <person name="Kelly W."/>
            <person name="Klieve A.V."/>
            <person name="Ouwerkerk D."/>
            <person name="Duncan S.H."/>
            <person name="Louis P."/>
            <person name="Koropatkin N."/>
            <person name="Cockburn D."/>
            <person name="Kibler R."/>
            <person name="Cooper P.J."/>
            <person name="Sandoval C."/>
            <person name="Crost E."/>
            <person name="Juge N."/>
            <person name="Bayer E.A."/>
            <person name="Flint H.J."/>
        </authorList>
    </citation>
    <scope>NUCLEOTIDE SEQUENCE [LARGE SCALE GENOMIC DNA]</scope>
    <source>
        <strain evidence="1">ATCC 27255</strain>
    </source>
</reference>
<dbReference type="Proteomes" id="UP000233425">
    <property type="component" value="Unassembled WGS sequence"/>
</dbReference>
<accession>A0A2N0UIX4</accession>